<reference evidence="2" key="2">
    <citation type="submission" date="2023-07" db="EMBL/GenBank/DDBJ databases">
        <title>Genome mining of underrepresented organisms for secondary metabolites.</title>
        <authorList>
            <person name="D'Agostino P.M."/>
        </authorList>
    </citation>
    <scope>NUCLEOTIDE SEQUENCE [LARGE SCALE GENOMIC DNA]</scope>
    <source>
        <strain evidence="2">WS4403</strain>
    </source>
</reference>
<dbReference type="EMBL" id="JAGGMQ010000001">
    <property type="protein sequence ID" value="MBP2167168.1"/>
    <property type="molecule type" value="Genomic_DNA"/>
</dbReference>
<evidence type="ECO:0000313" key="1">
    <source>
        <dbReference type="EMBL" id="MBP2167168.1"/>
    </source>
</evidence>
<keyword evidence="2" id="KW-1185">Reference proteome</keyword>
<name>A0ABS4P3D4_9GAMM</name>
<proteinExistence type="predicted"/>
<dbReference type="Proteomes" id="UP001195624">
    <property type="component" value="Unassembled WGS sequence"/>
</dbReference>
<accession>A0ABS4P3D4</accession>
<evidence type="ECO:0000313" key="2">
    <source>
        <dbReference type="Proteomes" id="UP001195624"/>
    </source>
</evidence>
<protein>
    <submittedName>
        <fullName evidence="1">Uncharacterized protein</fullName>
    </submittedName>
</protein>
<organism evidence="1 2">
    <name type="scientific">Winslowiella toletana</name>
    <dbReference type="NCBI Taxonomy" id="92490"/>
    <lineage>
        <taxon>Bacteria</taxon>
        <taxon>Pseudomonadati</taxon>
        <taxon>Pseudomonadota</taxon>
        <taxon>Gammaproteobacteria</taxon>
        <taxon>Enterobacterales</taxon>
        <taxon>Erwiniaceae</taxon>
        <taxon>Winslowiella</taxon>
    </lineage>
</organism>
<comment type="caution">
    <text evidence="1">The sequence shown here is derived from an EMBL/GenBank/DDBJ whole genome shotgun (WGS) entry which is preliminary data.</text>
</comment>
<reference evidence="1 2" key="1">
    <citation type="submission" date="2021-03" db="EMBL/GenBank/DDBJ databases">
        <authorList>
            <person name="D'Agostino P."/>
            <person name="Huntemann M."/>
            <person name="Clum A."/>
            <person name="Spunde A."/>
            <person name="Palaniappan K."/>
            <person name="Ritter S."/>
            <person name="Mikhailova N."/>
            <person name="Chen I.-M."/>
            <person name="Stamatis D."/>
            <person name="Reddy T."/>
            <person name="O'Malley R."/>
            <person name="Daum C."/>
            <person name="Shapiro N."/>
            <person name="Ivanova N."/>
            <person name="Kyrpides N."/>
            <person name="Woyke T."/>
        </authorList>
    </citation>
    <scope>NUCLEOTIDE SEQUENCE [LARGE SCALE GENOMIC DNA]</scope>
    <source>
        <strain evidence="1 2">WS4403</strain>
    </source>
</reference>
<gene>
    <name evidence="1" type="ORF">J2125_000360</name>
</gene>
<sequence>MESLSSRAAISIYPGGENAAPTGMESVFGSRLNLPCHTTVNCRGAIS</sequence>